<reference evidence="1" key="1">
    <citation type="submission" date="2020-08" db="EMBL/GenBank/DDBJ databases">
        <title>Multicomponent nature underlies the extraordinary mechanical properties of spider dragline silk.</title>
        <authorList>
            <person name="Kono N."/>
            <person name="Nakamura H."/>
            <person name="Mori M."/>
            <person name="Yoshida Y."/>
            <person name="Ohtoshi R."/>
            <person name="Malay A.D."/>
            <person name="Moran D.A.P."/>
            <person name="Tomita M."/>
            <person name="Numata K."/>
            <person name="Arakawa K."/>
        </authorList>
    </citation>
    <scope>NUCLEOTIDE SEQUENCE</scope>
</reference>
<accession>A0A8X6PXB2</accession>
<evidence type="ECO:0000313" key="1">
    <source>
        <dbReference type="EMBL" id="GFT94058.1"/>
    </source>
</evidence>
<keyword evidence="2" id="KW-1185">Reference proteome</keyword>
<protein>
    <submittedName>
        <fullName evidence="1">Uncharacterized protein</fullName>
    </submittedName>
</protein>
<gene>
    <name evidence="1" type="ORF">NPIL_51651</name>
</gene>
<proteinExistence type="predicted"/>
<sequence>MKTFSASNGWISLFKIRQGDDDNADEEWLRVAENFPGVKFSDYIFIDQDVTTFGILNIEEMCDDAKNKKNGVAEDNVHADETEPIPVLSLSDAVMAFETVRIFIYTHEFTEKD</sequence>
<organism evidence="1 2">
    <name type="scientific">Nephila pilipes</name>
    <name type="common">Giant wood spider</name>
    <name type="synonym">Nephila maculata</name>
    <dbReference type="NCBI Taxonomy" id="299642"/>
    <lineage>
        <taxon>Eukaryota</taxon>
        <taxon>Metazoa</taxon>
        <taxon>Ecdysozoa</taxon>
        <taxon>Arthropoda</taxon>
        <taxon>Chelicerata</taxon>
        <taxon>Arachnida</taxon>
        <taxon>Araneae</taxon>
        <taxon>Araneomorphae</taxon>
        <taxon>Entelegynae</taxon>
        <taxon>Araneoidea</taxon>
        <taxon>Nephilidae</taxon>
        <taxon>Nephila</taxon>
    </lineage>
</organism>
<dbReference type="AlphaFoldDB" id="A0A8X6PXB2"/>
<name>A0A8X6PXB2_NEPPI</name>
<evidence type="ECO:0000313" key="2">
    <source>
        <dbReference type="Proteomes" id="UP000887013"/>
    </source>
</evidence>
<dbReference type="EMBL" id="BMAW01121462">
    <property type="protein sequence ID" value="GFT94058.1"/>
    <property type="molecule type" value="Genomic_DNA"/>
</dbReference>
<dbReference type="Proteomes" id="UP000887013">
    <property type="component" value="Unassembled WGS sequence"/>
</dbReference>
<comment type="caution">
    <text evidence="1">The sequence shown here is derived from an EMBL/GenBank/DDBJ whole genome shotgun (WGS) entry which is preliminary data.</text>
</comment>